<comment type="caution">
    <text evidence="1">The sequence shown here is derived from an EMBL/GenBank/DDBJ whole genome shotgun (WGS) entry which is preliminary data.</text>
</comment>
<evidence type="ECO:0000313" key="3">
    <source>
        <dbReference type="Proteomes" id="UP000572817"/>
    </source>
</evidence>
<dbReference type="OrthoDB" id="3955195at2759"/>
<organism evidence="1 3">
    <name type="scientific">Botryosphaeria dothidea</name>
    <dbReference type="NCBI Taxonomy" id="55169"/>
    <lineage>
        <taxon>Eukaryota</taxon>
        <taxon>Fungi</taxon>
        <taxon>Dikarya</taxon>
        <taxon>Ascomycota</taxon>
        <taxon>Pezizomycotina</taxon>
        <taxon>Dothideomycetes</taxon>
        <taxon>Dothideomycetes incertae sedis</taxon>
        <taxon>Botryosphaeriales</taxon>
        <taxon>Botryosphaeriaceae</taxon>
        <taxon>Botryosphaeria</taxon>
    </lineage>
</organism>
<dbReference type="EMBL" id="WWBZ02000040">
    <property type="protein sequence ID" value="KAF4304876.1"/>
    <property type="molecule type" value="Genomic_DNA"/>
</dbReference>
<dbReference type="Proteomes" id="UP000572817">
    <property type="component" value="Unassembled WGS sequence"/>
</dbReference>
<evidence type="ECO:0000313" key="1">
    <source>
        <dbReference type="EMBL" id="KAF4301516.1"/>
    </source>
</evidence>
<accession>A0A8H4IHX8</accession>
<proteinExistence type="predicted"/>
<gene>
    <name evidence="2" type="ORF">GTA08_BOTSDO06870</name>
    <name evidence="1" type="ORF">GTA08_BOTSDO11065</name>
</gene>
<protein>
    <submittedName>
        <fullName evidence="1">Uncharacterized protein</fullName>
    </submittedName>
</protein>
<keyword evidence="3" id="KW-1185">Reference proteome</keyword>
<dbReference type="EMBL" id="WWBZ02000082">
    <property type="protein sequence ID" value="KAF4301516.1"/>
    <property type="molecule type" value="Genomic_DNA"/>
</dbReference>
<sequence length="121" mass="13775">MKIVQEARKYNGNASAWHRVIARSGPTYQAFDFTASFHSRSRIDSTTQSTALVDFGPYGSERYRTEDLDILSICFADDMAHNAKCFKHGHKWHPYLYEELKRRNRGVVSSKLDNSTGKGGN</sequence>
<name>A0A8H4IHX8_9PEZI</name>
<dbReference type="AlphaFoldDB" id="A0A8H4IHX8"/>
<evidence type="ECO:0000313" key="2">
    <source>
        <dbReference type="EMBL" id="KAF4304876.1"/>
    </source>
</evidence>
<reference evidence="1 3" key="1">
    <citation type="submission" date="2020-04" db="EMBL/GenBank/DDBJ databases">
        <title>Genome Assembly and Annotation of Botryosphaeria dothidea sdau 11-99, a Latent Pathogen of Apple Fruit Ring Rot in China.</title>
        <authorList>
            <person name="Yu C."/>
            <person name="Diao Y."/>
            <person name="Lu Q."/>
            <person name="Zhao J."/>
            <person name="Cui S."/>
            <person name="Peng C."/>
            <person name="He B."/>
            <person name="Liu H."/>
        </authorList>
    </citation>
    <scope>NUCLEOTIDE SEQUENCE [LARGE SCALE GENOMIC DNA]</scope>
    <source>
        <strain evidence="3">sdau11-99</strain>
        <strain evidence="1">Sdau11-99</strain>
    </source>
</reference>